<sequence length="97" mass="9895">MVHNTCPPGDGADVPKEGKLTGGGQRKIGNLADLKDVDAAQAILDRGGNAGSVRKAPGDNLRGKTVGEIANLAAQGDAAAETAMKIIKQAKKKGDKY</sequence>
<organism evidence="2 3">
    <name type="scientific">Bremerella cremea</name>
    <dbReference type="NCBI Taxonomy" id="1031537"/>
    <lineage>
        <taxon>Bacteria</taxon>
        <taxon>Pseudomonadati</taxon>
        <taxon>Planctomycetota</taxon>
        <taxon>Planctomycetia</taxon>
        <taxon>Pirellulales</taxon>
        <taxon>Pirellulaceae</taxon>
        <taxon>Bremerella</taxon>
    </lineage>
</organism>
<reference evidence="2 3" key="1">
    <citation type="submission" date="2018-07" db="EMBL/GenBank/DDBJ databases">
        <title>Comparative genomes isolates from brazilian mangrove.</title>
        <authorList>
            <person name="De Araujo J.E."/>
            <person name="Taketani R.G."/>
            <person name="Silva M.C.P."/>
            <person name="Lourenco M.V."/>
            <person name="Oliveira V.M."/>
            <person name="Andreote F.D."/>
        </authorList>
    </citation>
    <scope>NUCLEOTIDE SEQUENCE [LARGE SCALE GENOMIC DNA]</scope>
    <source>
        <strain evidence="2 3">HEX PRIS-MGV</strain>
    </source>
</reference>
<dbReference type="EMBL" id="QPEX01000043">
    <property type="protein sequence ID" value="RCS42260.1"/>
    <property type="molecule type" value="Genomic_DNA"/>
</dbReference>
<evidence type="ECO:0000313" key="2">
    <source>
        <dbReference type="EMBL" id="RCS42260.1"/>
    </source>
</evidence>
<dbReference type="Proteomes" id="UP000253562">
    <property type="component" value="Unassembled WGS sequence"/>
</dbReference>
<feature type="region of interest" description="Disordered" evidence="1">
    <location>
        <begin position="1"/>
        <end position="27"/>
    </location>
</feature>
<evidence type="ECO:0000256" key="1">
    <source>
        <dbReference type="SAM" id="MobiDB-lite"/>
    </source>
</evidence>
<dbReference type="AlphaFoldDB" id="A0A368KM36"/>
<evidence type="ECO:0000313" key="3">
    <source>
        <dbReference type="Proteomes" id="UP000253562"/>
    </source>
</evidence>
<comment type="caution">
    <text evidence="2">The sequence shown here is derived from an EMBL/GenBank/DDBJ whole genome shotgun (WGS) entry which is preliminary data.</text>
</comment>
<name>A0A368KM36_9BACT</name>
<accession>A0A368KM36</accession>
<protein>
    <submittedName>
        <fullName evidence="2">Uncharacterized protein</fullName>
    </submittedName>
</protein>
<proteinExistence type="predicted"/>
<gene>
    <name evidence="2" type="ORF">DTL42_19510</name>
</gene>